<dbReference type="EMBL" id="CM000613">
    <property type="protein sequence ID" value="EEC47723.1"/>
    <property type="molecule type" value="Genomic_DNA"/>
</dbReference>
<dbReference type="GO" id="GO:0009982">
    <property type="term" value="F:pseudouridine synthase activity"/>
    <property type="evidence" value="ECO:0007669"/>
    <property type="project" value="InterPro"/>
</dbReference>
<dbReference type="PANTHER" id="PTHR21600:SF52">
    <property type="entry name" value="PSEUDOURIDINE SYNTHASE RSUA_RLUA-LIKE DOMAIN-CONTAINING PROTEIN"/>
    <property type="match status" value="1"/>
</dbReference>
<evidence type="ECO:0000256" key="3">
    <source>
        <dbReference type="PIRSR" id="PIRSR607702-2"/>
    </source>
</evidence>
<dbReference type="Gene3D" id="3.50.20.20">
    <property type="entry name" value="Janus/Ocnus"/>
    <property type="match status" value="1"/>
</dbReference>
<evidence type="ECO:0000256" key="4">
    <source>
        <dbReference type="SAM" id="MobiDB-lite"/>
    </source>
</evidence>
<reference evidence="8" key="2">
    <citation type="submission" date="2008-08" db="EMBL/GenBank/DDBJ databases">
        <authorList>
            <consortium name="Diatom Consortium"/>
            <person name="Grigoriev I."/>
            <person name="Grimwood J."/>
            <person name="Kuo A."/>
            <person name="Otillar R.P."/>
            <person name="Salamov A."/>
            <person name="Detter J.C."/>
            <person name="Lindquist E."/>
            <person name="Shapiro H."/>
            <person name="Lucas S."/>
            <person name="Glavina del Rio T."/>
            <person name="Pitluck S."/>
            <person name="Rokhsar D."/>
            <person name="Bowler C."/>
        </authorList>
    </citation>
    <scope>GENOME REANNOTATION</scope>
    <source>
        <strain evidence="8">CCAP 1055/1</strain>
    </source>
</reference>
<dbReference type="OrthoDB" id="424794at2759"/>
<dbReference type="InterPro" id="IPR050188">
    <property type="entry name" value="RluA_PseudoU_synthase"/>
</dbReference>
<dbReference type="Proteomes" id="UP000000759">
    <property type="component" value="Chromosome 10"/>
</dbReference>
<dbReference type="InterPro" id="IPR007702">
    <property type="entry name" value="Janus"/>
</dbReference>
<evidence type="ECO:0000259" key="6">
    <source>
        <dbReference type="Pfam" id="PF00849"/>
    </source>
</evidence>
<evidence type="ECO:0000313" key="8">
    <source>
        <dbReference type="Proteomes" id="UP000000759"/>
    </source>
</evidence>
<feature type="binding site" evidence="3">
    <location>
        <position position="501"/>
    </location>
    <ligand>
        <name>substrate</name>
    </ligand>
</feature>
<comment type="similarity">
    <text evidence="1">Belongs to the janus family.</text>
</comment>
<dbReference type="PaxDb" id="2850-Phatr46577"/>
<dbReference type="GeneID" id="7201712"/>
<keyword evidence="5" id="KW-0732">Signal</keyword>
<dbReference type="InterPro" id="IPR020103">
    <property type="entry name" value="PsdUridine_synth_cat_dom_sf"/>
</dbReference>
<feature type="chain" id="PRO_5002852862" description="Pseudouridine synthase RsuA/RluA-like domain-containing protein" evidence="5">
    <location>
        <begin position="18"/>
        <end position="607"/>
    </location>
</feature>
<dbReference type="InterPro" id="IPR006145">
    <property type="entry name" value="PsdUridine_synth_RsuA/RluA"/>
</dbReference>
<dbReference type="GO" id="GO:0000455">
    <property type="term" value="P:enzyme-directed rRNA pseudouridine synthesis"/>
    <property type="evidence" value="ECO:0007669"/>
    <property type="project" value="TreeGrafter"/>
</dbReference>
<name>B7G1Q0_PHATC</name>
<dbReference type="STRING" id="556484.B7G1Q0"/>
<dbReference type="Pfam" id="PF00849">
    <property type="entry name" value="PseudoU_synth_2"/>
    <property type="match status" value="1"/>
</dbReference>
<evidence type="ECO:0000256" key="2">
    <source>
        <dbReference type="PIRSR" id="PIRSR607702-1"/>
    </source>
</evidence>
<dbReference type="GO" id="GO:0003723">
    <property type="term" value="F:RNA binding"/>
    <property type="evidence" value="ECO:0007669"/>
    <property type="project" value="InterPro"/>
</dbReference>
<feature type="domain" description="Pseudouridine synthase RsuA/RluA-like" evidence="6">
    <location>
        <begin position="189"/>
        <end position="379"/>
    </location>
</feature>
<feature type="signal peptide" evidence="5">
    <location>
        <begin position="1"/>
        <end position="17"/>
    </location>
</feature>
<dbReference type="Pfam" id="PF05005">
    <property type="entry name" value="Ocnus"/>
    <property type="match status" value="1"/>
</dbReference>
<protein>
    <recommendedName>
        <fullName evidence="6">Pseudouridine synthase RsuA/RluA-like domain-containing protein</fullName>
    </recommendedName>
</protein>
<accession>B7G1Q0</accession>
<dbReference type="AlphaFoldDB" id="B7G1Q0"/>
<evidence type="ECO:0000313" key="7">
    <source>
        <dbReference type="EMBL" id="EEC47723.1"/>
    </source>
</evidence>
<organism evidence="7 8">
    <name type="scientific">Phaeodactylum tricornutum (strain CCAP 1055/1)</name>
    <dbReference type="NCBI Taxonomy" id="556484"/>
    <lineage>
        <taxon>Eukaryota</taxon>
        <taxon>Sar</taxon>
        <taxon>Stramenopiles</taxon>
        <taxon>Ochrophyta</taxon>
        <taxon>Bacillariophyta</taxon>
        <taxon>Bacillariophyceae</taxon>
        <taxon>Bacillariophycidae</taxon>
        <taxon>Naviculales</taxon>
        <taxon>Phaeodactylaceae</taxon>
        <taxon>Phaeodactylum</taxon>
    </lineage>
</organism>
<keyword evidence="8" id="KW-1185">Reference proteome</keyword>
<dbReference type="SUPFAM" id="SSF143724">
    <property type="entry name" value="PHP14-like"/>
    <property type="match status" value="1"/>
</dbReference>
<dbReference type="KEGG" id="pti:PHATRDRAFT_46577"/>
<dbReference type="CDD" id="cd02869">
    <property type="entry name" value="PseudoU_synth_RluA_like"/>
    <property type="match status" value="1"/>
</dbReference>
<dbReference type="eggNOG" id="KOG1919">
    <property type="taxonomic scope" value="Eukaryota"/>
</dbReference>
<dbReference type="RefSeq" id="XP_002181071.1">
    <property type="nucleotide sequence ID" value="XM_002181035.1"/>
</dbReference>
<dbReference type="InParanoid" id="B7G1Q0"/>
<dbReference type="Gene3D" id="3.30.2350.10">
    <property type="entry name" value="Pseudouridine synthase"/>
    <property type="match status" value="1"/>
</dbReference>
<sequence length="607" mass="67187">MLSRLWVGLMFTTTVLARPTTAWATFGWRRIVVRRQVPIPAVTPTCFSSAIANPTDEWKGSSHSSSGFVDHILLDAAQAPLSVTDAVQRILTDRKKQNLAVTELNATELLHLGSVWFLPANAPRDPALGGKPVRLDQTAPALQAGDYLRVHHHPRRFPHAHRYDWSKSIHDTSGDKPGVIVAEDTDKGWLVIRKPSMVPVHMTVDNCRENVADCLKQARAWQSPTADARDVYITTPQRLDQNTSGLVVVATHKPFAAYFASLLRSKTARQLSGDGDDRNHESLGSVHKLYRCLPSIRAPKRFVEHPPDDTQWPECLLKIVKVGNVCELVGSPAGQDLAEALWQDASGQAKRIPPQAKAVVEVEIELLTGRTHQIRGQLSTLGFPLVGDAQYGGAVPRNPTNEQFYIGTEQLALQCCELAFRDPDREGDILVRSQRWNRFRLESAWWSAFLELFHSTLDATPAILDPPEESTESSSRISETRQEARPDLLPPRVSLSPGKNKYVLIRATHPNDKVVQCFVVSAAPSECGGPYHGNVAQDPREWIEAAGYTVEVTGGGRIDYQPESSTAKVYGFSYGFGKGDHIVAARLIQEVLGKSLRVTYDLSDDLY</sequence>
<dbReference type="InterPro" id="IPR038596">
    <property type="entry name" value="Janus_sf"/>
</dbReference>
<evidence type="ECO:0000256" key="1">
    <source>
        <dbReference type="ARBA" id="ARBA00010971"/>
    </source>
</evidence>
<proteinExistence type="inferred from homology"/>
<reference evidence="7 8" key="1">
    <citation type="journal article" date="2008" name="Nature">
        <title>The Phaeodactylum genome reveals the evolutionary history of diatom genomes.</title>
        <authorList>
            <person name="Bowler C."/>
            <person name="Allen A.E."/>
            <person name="Badger J.H."/>
            <person name="Grimwood J."/>
            <person name="Jabbari K."/>
            <person name="Kuo A."/>
            <person name="Maheswari U."/>
            <person name="Martens C."/>
            <person name="Maumus F."/>
            <person name="Otillar R.P."/>
            <person name="Rayko E."/>
            <person name="Salamov A."/>
            <person name="Vandepoele K."/>
            <person name="Beszteri B."/>
            <person name="Gruber A."/>
            <person name="Heijde M."/>
            <person name="Katinka M."/>
            <person name="Mock T."/>
            <person name="Valentin K."/>
            <person name="Verret F."/>
            <person name="Berges J.A."/>
            <person name="Brownlee C."/>
            <person name="Cadoret J.P."/>
            <person name="Chiovitti A."/>
            <person name="Choi C.J."/>
            <person name="Coesel S."/>
            <person name="De Martino A."/>
            <person name="Detter J.C."/>
            <person name="Durkin C."/>
            <person name="Falciatore A."/>
            <person name="Fournet J."/>
            <person name="Haruta M."/>
            <person name="Huysman M.J."/>
            <person name="Jenkins B.D."/>
            <person name="Jiroutova K."/>
            <person name="Jorgensen R.E."/>
            <person name="Joubert Y."/>
            <person name="Kaplan A."/>
            <person name="Kroger N."/>
            <person name="Kroth P.G."/>
            <person name="La Roche J."/>
            <person name="Lindquist E."/>
            <person name="Lommer M."/>
            <person name="Martin-Jezequel V."/>
            <person name="Lopez P.J."/>
            <person name="Lucas S."/>
            <person name="Mangogna M."/>
            <person name="McGinnis K."/>
            <person name="Medlin L.K."/>
            <person name="Montsant A."/>
            <person name="Oudot-Le Secq M.P."/>
            <person name="Napoli C."/>
            <person name="Obornik M."/>
            <person name="Parker M.S."/>
            <person name="Petit J.L."/>
            <person name="Porcel B.M."/>
            <person name="Poulsen N."/>
            <person name="Robison M."/>
            <person name="Rychlewski L."/>
            <person name="Rynearson T.A."/>
            <person name="Schmutz J."/>
            <person name="Shapiro H."/>
            <person name="Siaut M."/>
            <person name="Stanley M."/>
            <person name="Sussman M.R."/>
            <person name="Taylor A.R."/>
            <person name="Vardi A."/>
            <person name="von Dassow P."/>
            <person name="Vyverman W."/>
            <person name="Willis A."/>
            <person name="Wyrwicz L.S."/>
            <person name="Rokhsar D.S."/>
            <person name="Weissenbach J."/>
            <person name="Armbrust E.V."/>
            <person name="Green B.R."/>
            <person name="Van de Peer Y."/>
            <person name="Grigoriev I.V."/>
        </authorList>
    </citation>
    <scope>NUCLEOTIDE SEQUENCE [LARGE SCALE GENOMIC DNA]</scope>
    <source>
        <strain evidence="7 8">CCAP 1055/1</strain>
    </source>
</reference>
<dbReference type="PANTHER" id="PTHR21600">
    <property type="entry name" value="MITOCHONDRIAL RNA PSEUDOURIDINE SYNTHASE"/>
    <property type="match status" value="1"/>
</dbReference>
<gene>
    <name evidence="7" type="ORF">PHATRDRAFT_46577</name>
</gene>
<dbReference type="SUPFAM" id="SSF55120">
    <property type="entry name" value="Pseudouridine synthase"/>
    <property type="match status" value="1"/>
</dbReference>
<feature type="active site" description="Proton acceptor" evidence="2">
    <location>
        <position position="532"/>
    </location>
</feature>
<evidence type="ECO:0000256" key="5">
    <source>
        <dbReference type="SAM" id="SignalP"/>
    </source>
</evidence>
<feature type="region of interest" description="Disordered" evidence="4">
    <location>
        <begin position="463"/>
        <end position="491"/>
    </location>
</feature>